<evidence type="ECO:0000313" key="1">
    <source>
        <dbReference type="EMBL" id="GIY09407.1"/>
    </source>
</evidence>
<name>A0AAV4QMF3_CAEEX</name>
<sequence length="94" mass="10624">MIKFNKSYINSFLTARCPSELDICQEKHCCFDYSCASNNLHKIAKVCGTSLPGHRKEIGFPVFRPDGWTSVNIMCLSPCASQQHILQDVIGPWF</sequence>
<keyword evidence="2" id="KW-1185">Reference proteome</keyword>
<dbReference type="EMBL" id="BPLR01006375">
    <property type="protein sequence ID" value="GIY09407.1"/>
    <property type="molecule type" value="Genomic_DNA"/>
</dbReference>
<gene>
    <name evidence="1" type="ORF">CEXT_262351</name>
</gene>
<proteinExistence type="predicted"/>
<protein>
    <submittedName>
        <fullName evidence="1">Uncharacterized protein</fullName>
    </submittedName>
</protein>
<dbReference type="Proteomes" id="UP001054945">
    <property type="component" value="Unassembled WGS sequence"/>
</dbReference>
<accession>A0AAV4QMF3</accession>
<dbReference type="AlphaFoldDB" id="A0AAV4QMF3"/>
<reference evidence="1 2" key="1">
    <citation type="submission" date="2021-06" db="EMBL/GenBank/DDBJ databases">
        <title>Caerostris extrusa draft genome.</title>
        <authorList>
            <person name="Kono N."/>
            <person name="Arakawa K."/>
        </authorList>
    </citation>
    <scope>NUCLEOTIDE SEQUENCE [LARGE SCALE GENOMIC DNA]</scope>
</reference>
<organism evidence="1 2">
    <name type="scientific">Caerostris extrusa</name>
    <name type="common">Bark spider</name>
    <name type="synonym">Caerostris bankana</name>
    <dbReference type="NCBI Taxonomy" id="172846"/>
    <lineage>
        <taxon>Eukaryota</taxon>
        <taxon>Metazoa</taxon>
        <taxon>Ecdysozoa</taxon>
        <taxon>Arthropoda</taxon>
        <taxon>Chelicerata</taxon>
        <taxon>Arachnida</taxon>
        <taxon>Araneae</taxon>
        <taxon>Araneomorphae</taxon>
        <taxon>Entelegynae</taxon>
        <taxon>Araneoidea</taxon>
        <taxon>Araneidae</taxon>
        <taxon>Caerostris</taxon>
    </lineage>
</organism>
<comment type="caution">
    <text evidence="1">The sequence shown here is derived from an EMBL/GenBank/DDBJ whole genome shotgun (WGS) entry which is preliminary data.</text>
</comment>
<evidence type="ECO:0000313" key="2">
    <source>
        <dbReference type="Proteomes" id="UP001054945"/>
    </source>
</evidence>